<dbReference type="GeneID" id="90167384"/>
<protein>
    <submittedName>
        <fullName evidence="1">Uncharacterized protein</fullName>
    </submittedName>
</protein>
<dbReference type="RefSeq" id="WP_008325257.1">
    <property type="nucleotide sequence ID" value="NZ_JAVLSM010000005.1"/>
</dbReference>
<gene>
    <name evidence="1" type="ORF">RJN63_02470</name>
</gene>
<reference evidence="1" key="1">
    <citation type="submission" date="2023-02" db="EMBL/GenBank/DDBJ databases">
        <title>Description of Herbaspirillum huttiense subsp. nephrolepsisexaltata and Herbaspirillum huttiense subsp. lycopersicon.</title>
        <authorList>
            <person name="Poudel M."/>
            <person name="Sharma A."/>
            <person name="Goss E."/>
            <person name="Tapia J.H."/>
            <person name="Harmon C.M."/>
            <person name="Jones J.B."/>
        </authorList>
    </citation>
    <scope>NUCLEOTIDE SEQUENCE</scope>
    <source>
        <strain evidence="1">NC40101</strain>
    </source>
</reference>
<name>A0AAE4G4J1_9BURK</name>
<sequence length="55" mass="6586">MHHRHEESTADLKELTTIAPISREAHAAHLKEKVDTRRLIEDIREEARRRREEAF</sequence>
<dbReference type="EMBL" id="JAVRAA010000001">
    <property type="protein sequence ID" value="MDT0335679.1"/>
    <property type="molecule type" value="Genomic_DNA"/>
</dbReference>
<dbReference type="AlphaFoldDB" id="A0AAE4G4J1"/>
<organism evidence="1">
    <name type="scientific">Herbaspirillum huttiense subsp. nephrolepidis</name>
    <dbReference type="NCBI Taxonomy" id="3075126"/>
    <lineage>
        <taxon>Bacteria</taxon>
        <taxon>Pseudomonadati</taxon>
        <taxon>Pseudomonadota</taxon>
        <taxon>Betaproteobacteria</taxon>
        <taxon>Burkholderiales</taxon>
        <taxon>Oxalobacteraceae</taxon>
        <taxon>Herbaspirillum</taxon>
    </lineage>
</organism>
<accession>A0AAE4G4J1</accession>
<comment type="caution">
    <text evidence="1">The sequence shown here is derived from an EMBL/GenBank/DDBJ whole genome shotgun (WGS) entry which is preliminary data.</text>
</comment>
<proteinExistence type="predicted"/>
<evidence type="ECO:0000313" key="1">
    <source>
        <dbReference type="EMBL" id="MDT0335679.1"/>
    </source>
</evidence>